<keyword evidence="5" id="KW-0456">Lyase</keyword>
<feature type="transmembrane region" description="Helical" evidence="6">
    <location>
        <begin position="368"/>
        <end position="386"/>
    </location>
</feature>
<organism evidence="7 8">
    <name type="scientific">Aspergillus pseudoustus</name>
    <dbReference type="NCBI Taxonomy" id="1810923"/>
    <lineage>
        <taxon>Eukaryota</taxon>
        <taxon>Fungi</taxon>
        <taxon>Dikarya</taxon>
        <taxon>Ascomycota</taxon>
        <taxon>Pezizomycotina</taxon>
        <taxon>Eurotiomycetes</taxon>
        <taxon>Eurotiomycetidae</taxon>
        <taxon>Eurotiales</taxon>
        <taxon>Aspergillaceae</taxon>
        <taxon>Aspergillus</taxon>
        <taxon>Aspergillus subgen. Nidulantes</taxon>
    </lineage>
</organism>
<evidence type="ECO:0000256" key="6">
    <source>
        <dbReference type="SAM" id="Phobius"/>
    </source>
</evidence>
<comment type="caution">
    <text evidence="7">The sequence shown here is derived from an EMBL/GenBank/DDBJ whole genome shotgun (WGS) entry which is preliminary data.</text>
</comment>
<evidence type="ECO:0000313" key="7">
    <source>
        <dbReference type="EMBL" id="KAL2826182.1"/>
    </source>
</evidence>
<gene>
    <name evidence="7" type="ORF">BJY01DRAFT_229868</name>
</gene>
<comment type="cofactor">
    <cofactor evidence="1">
        <name>heme b</name>
        <dbReference type="ChEBI" id="CHEBI:60344"/>
    </cofactor>
</comment>
<sequence length="387" mass="43980">MGWPPPENHCRLTSIQFQMAFFESIPPIDSNIVYVLFGFQNHHHDALSGLKALAPELKQAASHFEILVCEQGIRTVIVLAIFESPTAYRRWWSSCPARHWWLNIPTTAGVWREVYTIPASRFQSGCNQPKQIGIGNVYMPEPSKRAGFWGAYRARVPDSANDTFQLSPVFQSSRGINRQKSTKLNPRRVRLSSNPENICFLREGQDYKIATPHERSSSDYWNMRQAADSWLASIEERWDRLGGLSFLRCSRVPDTILVSLDTLDSLIEIPTTEDCVQIALFQSLGHVERLARSSHDHLHLHSSLTELYCPMGKFKDGQSGFWVEMGILPRGGVEAEYVGCVEGTGLMNYEGHEGFCSLTPFPWLRISLLWKLCVFLVVLLISLCFWG</sequence>
<name>A0ABR4IH23_9EURO</name>
<evidence type="ECO:0000256" key="1">
    <source>
        <dbReference type="ARBA" id="ARBA00001970"/>
    </source>
</evidence>
<keyword evidence="3" id="KW-0479">Metal-binding</keyword>
<keyword evidence="6" id="KW-1133">Transmembrane helix</keyword>
<evidence type="ECO:0000256" key="3">
    <source>
        <dbReference type="ARBA" id="ARBA00022723"/>
    </source>
</evidence>
<keyword evidence="6" id="KW-0472">Membrane</keyword>
<dbReference type="EMBL" id="JBFXLU010000453">
    <property type="protein sequence ID" value="KAL2826182.1"/>
    <property type="molecule type" value="Genomic_DNA"/>
</dbReference>
<keyword evidence="8" id="KW-1185">Reference proteome</keyword>
<dbReference type="InterPro" id="IPR025702">
    <property type="entry name" value="OXD"/>
</dbReference>
<evidence type="ECO:0000256" key="2">
    <source>
        <dbReference type="ARBA" id="ARBA00022617"/>
    </source>
</evidence>
<keyword evidence="4" id="KW-0408">Iron</keyword>
<accession>A0ABR4IH23</accession>
<keyword evidence="2" id="KW-0349">Heme</keyword>
<keyword evidence="6" id="KW-0812">Transmembrane</keyword>
<evidence type="ECO:0000256" key="4">
    <source>
        <dbReference type="ARBA" id="ARBA00023004"/>
    </source>
</evidence>
<reference evidence="7 8" key="1">
    <citation type="submission" date="2024-07" db="EMBL/GenBank/DDBJ databases">
        <title>Section-level genome sequencing and comparative genomics of Aspergillus sections Usti and Cavernicolus.</title>
        <authorList>
            <consortium name="Lawrence Berkeley National Laboratory"/>
            <person name="Nybo J.L."/>
            <person name="Vesth T.C."/>
            <person name="Theobald S."/>
            <person name="Frisvad J.C."/>
            <person name="Larsen T.O."/>
            <person name="Kjaerboelling I."/>
            <person name="Rothschild-Mancinelli K."/>
            <person name="Lyhne E.K."/>
            <person name="Kogle M.E."/>
            <person name="Barry K."/>
            <person name="Clum A."/>
            <person name="Na H."/>
            <person name="Ledsgaard L."/>
            <person name="Lin J."/>
            <person name="Lipzen A."/>
            <person name="Kuo A."/>
            <person name="Riley R."/>
            <person name="Mondo S."/>
            <person name="Labutti K."/>
            <person name="Haridas S."/>
            <person name="Pangalinan J."/>
            <person name="Salamov A.A."/>
            <person name="Simmons B.A."/>
            <person name="Magnuson J.K."/>
            <person name="Chen J."/>
            <person name="Drula E."/>
            <person name="Henrissat B."/>
            <person name="Wiebenga A."/>
            <person name="Lubbers R.J."/>
            <person name="Gomes A.C."/>
            <person name="Makela M.R."/>
            <person name="Stajich J."/>
            <person name="Grigoriev I.V."/>
            <person name="Mortensen U.H."/>
            <person name="De Vries R.P."/>
            <person name="Baker S.E."/>
            <person name="Andersen M.R."/>
        </authorList>
    </citation>
    <scope>NUCLEOTIDE SEQUENCE [LARGE SCALE GENOMIC DNA]</scope>
    <source>
        <strain evidence="7 8">CBS 123904</strain>
    </source>
</reference>
<protein>
    <submittedName>
        <fullName evidence="7">Heme-containing dehydratase protein</fullName>
    </submittedName>
</protein>
<evidence type="ECO:0000256" key="5">
    <source>
        <dbReference type="ARBA" id="ARBA00023239"/>
    </source>
</evidence>
<evidence type="ECO:0000313" key="8">
    <source>
        <dbReference type="Proteomes" id="UP001610446"/>
    </source>
</evidence>
<dbReference type="Proteomes" id="UP001610446">
    <property type="component" value="Unassembled WGS sequence"/>
</dbReference>
<dbReference type="Pfam" id="PF13816">
    <property type="entry name" value="Dehydratase_hem"/>
    <property type="match status" value="1"/>
</dbReference>
<proteinExistence type="predicted"/>